<evidence type="ECO:0000313" key="12">
    <source>
        <dbReference type="EMBL" id="KFQ44043.1"/>
    </source>
</evidence>
<evidence type="ECO:0000256" key="8">
    <source>
        <dbReference type="ARBA" id="ARBA00023204"/>
    </source>
</evidence>
<evidence type="ECO:0000256" key="4">
    <source>
        <dbReference type="ARBA" id="ARBA00022763"/>
    </source>
</evidence>
<keyword evidence="7" id="KW-0804">Transcription</keyword>
<reference evidence="12 13" key="1">
    <citation type="submission" date="2014-04" db="EMBL/GenBank/DDBJ databases">
        <title>Genome evolution of avian class.</title>
        <authorList>
            <person name="Zhang G."/>
            <person name="Li C."/>
        </authorList>
    </citation>
    <scope>NUCLEOTIDE SEQUENCE [LARGE SCALE GENOMIC DNA]</scope>
    <source>
        <strain evidence="12">BGI_N333</strain>
    </source>
</reference>
<keyword evidence="5" id="KW-0805">Transcription regulation</keyword>
<feature type="region of interest" description="Disordered" evidence="11">
    <location>
        <begin position="1"/>
        <end position="38"/>
    </location>
</feature>
<keyword evidence="8" id="KW-0234">DNA repair</keyword>
<evidence type="ECO:0000313" key="13">
    <source>
        <dbReference type="Proteomes" id="UP000053840"/>
    </source>
</evidence>
<dbReference type="PANTHER" id="PTHR28643:SF1">
    <property type="entry name" value="SWI5-DEPENDENT RECOMBINATION DNA REPAIR PROTEIN 1 HOMOLOG"/>
    <property type="match status" value="1"/>
</dbReference>
<organism evidence="12 13">
    <name type="scientific">Nestor notabilis</name>
    <name type="common">Kea</name>
    <dbReference type="NCBI Taxonomy" id="176057"/>
    <lineage>
        <taxon>Eukaryota</taxon>
        <taxon>Metazoa</taxon>
        <taxon>Chordata</taxon>
        <taxon>Craniata</taxon>
        <taxon>Vertebrata</taxon>
        <taxon>Euteleostomi</taxon>
        <taxon>Archelosauria</taxon>
        <taxon>Archosauria</taxon>
        <taxon>Dinosauria</taxon>
        <taxon>Saurischia</taxon>
        <taxon>Theropoda</taxon>
        <taxon>Coelurosauria</taxon>
        <taxon>Aves</taxon>
        <taxon>Neognathae</taxon>
        <taxon>Neoaves</taxon>
        <taxon>Telluraves</taxon>
        <taxon>Australaves</taxon>
        <taxon>Psittaciformes</taxon>
        <taxon>Psittacidae</taxon>
        <taxon>Nestor</taxon>
    </lineage>
</organism>
<dbReference type="GO" id="GO:0032798">
    <property type="term" value="C:Swi5-Sfr1 complex"/>
    <property type="evidence" value="ECO:0007669"/>
    <property type="project" value="InterPro"/>
</dbReference>
<evidence type="ECO:0000256" key="3">
    <source>
        <dbReference type="ARBA" id="ARBA00014688"/>
    </source>
</evidence>
<dbReference type="EMBL" id="KK928435">
    <property type="protein sequence ID" value="KFQ44043.1"/>
    <property type="molecule type" value="Genomic_DNA"/>
</dbReference>
<keyword evidence="9" id="KW-0539">Nucleus</keyword>
<evidence type="ECO:0000256" key="10">
    <source>
        <dbReference type="ARBA" id="ARBA00033234"/>
    </source>
</evidence>
<dbReference type="InterPro" id="IPR018468">
    <property type="entry name" value="SFR1/Mei5"/>
</dbReference>
<dbReference type="InterPro" id="IPR042429">
    <property type="entry name" value="SFR1"/>
</dbReference>
<keyword evidence="13" id="KW-1185">Reference proteome</keyword>
<comment type="subcellular location">
    <subcellularLocation>
        <location evidence="1">Nucleus</location>
    </subcellularLocation>
</comment>
<gene>
    <name evidence="12" type="ORF">N333_06273</name>
</gene>
<evidence type="ECO:0000256" key="1">
    <source>
        <dbReference type="ARBA" id="ARBA00004123"/>
    </source>
</evidence>
<dbReference type="GO" id="GO:0000724">
    <property type="term" value="P:double-strand break repair via homologous recombination"/>
    <property type="evidence" value="ECO:0007669"/>
    <property type="project" value="InterPro"/>
</dbReference>
<keyword evidence="4" id="KW-0227">DNA damage</keyword>
<evidence type="ECO:0000256" key="7">
    <source>
        <dbReference type="ARBA" id="ARBA00023163"/>
    </source>
</evidence>
<dbReference type="AlphaFoldDB" id="A0A091RNN8"/>
<evidence type="ECO:0000256" key="11">
    <source>
        <dbReference type="SAM" id="MobiDB-lite"/>
    </source>
</evidence>
<keyword evidence="6" id="KW-0175">Coiled coil</keyword>
<proteinExistence type="inferred from homology"/>
<protein>
    <recommendedName>
        <fullName evidence="3">Swi5-dependent recombination DNA repair protein 1 homolog</fullName>
    </recommendedName>
    <alternativeName>
        <fullName evidence="10">Meiosis protein 5 homolog</fullName>
    </alternativeName>
</protein>
<dbReference type="OrthoDB" id="10051617at2759"/>
<name>A0A091RNN8_NESNO</name>
<evidence type="ECO:0000256" key="6">
    <source>
        <dbReference type="ARBA" id="ARBA00023054"/>
    </source>
</evidence>
<dbReference type="Proteomes" id="UP000053840">
    <property type="component" value="Unassembled WGS sequence"/>
</dbReference>
<evidence type="ECO:0000256" key="2">
    <source>
        <dbReference type="ARBA" id="ARBA00008729"/>
    </source>
</evidence>
<dbReference type="KEGG" id="nnt:104413413"/>
<sequence>MEEPVLDKLPSLCHTPKDSGTAAPQVPSSGKQPMSAALKERLRKTRRSFNANITVAKRLKIDTEEKDCSDADKGCLPKMGTERSTLQDGFENLEGNGTGRICVKSPLQESGLSGSAENSDVLPTDLSQQQPLEEKVRLLKQVQEKEELLRRLKLVKMYRSKNNLSELQALIVKWRSSTQLMLYELQSAFSADGKKVSLTQLIDTFGLEDQLLHYSRTEEDFVDS</sequence>
<comment type="similarity">
    <text evidence="2">Belongs to the SFR1/MEI5 family.</text>
</comment>
<dbReference type="PANTHER" id="PTHR28643">
    <property type="entry name" value="SWI5-DEPENDENT RECOMBINATION DNA REPAIR PROTEIN 1 HOMOLOG"/>
    <property type="match status" value="1"/>
</dbReference>
<evidence type="ECO:0000256" key="5">
    <source>
        <dbReference type="ARBA" id="ARBA00023015"/>
    </source>
</evidence>
<dbReference type="Pfam" id="PF10376">
    <property type="entry name" value="Mei5"/>
    <property type="match status" value="1"/>
</dbReference>
<accession>A0A091RNN8</accession>
<evidence type="ECO:0000256" key="9">
    <source>
        <dbReference type="ARBA" id="ARBA00023242"/>
    </source>
</evidence>
<dbReference type="GO" id="GO:0003713">
    <property type="term" value="F:transcription coactivator activity"/>
    <property type="evidence" value="ECO:0007669"/>
    <property type="project" value="InterPro"/>
</dbReference>